<proteinExistence type="predicted"/>
<dbReference type="InterPro" id="IPR029063">
    <property type="entry name" value="SAM-dependent_MTases_sf"/>
</dbReference>
<dbReference type="RefSeq" id="WP_386450154.1">
    <property type="nucleotide sequence ID" value="NZ_JBHSFH010000010.1"/>
</dbReference>
<gene>
    <name evidence="2" type="ORF">ACFPA8_19315</name>
</gene>
<comment type="caution">
    <text evidence="2">The sequence shown here is derived from an EMBL/GenBank/DDBJ whole genome shotgun (WGS) entry which is preliminary data.</text>
</comment>
<name>A0ABV9ABP0_9ACTN</name>
<accession>A0ABV9ABP0</accession>
<organism evidence="2 3">
    <name type="scientific">Streptomyces ovatisporus</name>
    <dbReference type="NCBI Taxonomy" id="1128682"/>
    <lineage>
        <taxon>Bacteria</taxon>
        <taxon>Bacillati</taxon>
        <taxon>Actinomycetota</taxon>
        <taxon>Actinomycetes</taxon>
        <taxon>Kitasatosporales</taxon>
        <taxon>Streptomycetaceae</taxon>
        <taxon>Streptomyces</taxon>
    </lineage>
</organism>
<evidence type="ECO:0000313" key="2">
    <source>
        <dbReference type="EMBL" id="MFC4496281.1"/>
    </source>
</evidence>
<keyword evidence="3" id="KW-1185">Reference proteome</keyword>
<sequence length="114" mass="12438">MAAESLGPTAVQRRRGQPPAAARAALDGRRTTGHTFDAELTLYTAEELSPLLAESGCEDIEHCGIRTVADHIADDARKHDPDSFTELEALELALTSRHPYPHTARILQLLGRAR</sequence>
<reference evidence="3" key="1">
    <citation type="journal article" date="2019" name="Int. J. Syst. Evol. Microbiol.">
        <title>The Global Catalogue of Microorganisms (GCM) 10K type strain sequencing project: providing services to taxonomists for standard genome sequencing and annotation.</title>
        <authorList>
            <consortium name="The Broad Institute Genomics Platform"/>
            <consortium name="The Broad Institute Genome Sequencing Center for Infectious Disease"/>
            <person name="Wu L."/>
            <person name="Ma J."/>
        </authorList>
    </citation>
    <scope>NUCLEOTIDE SEQUENCE [LARGE SCALE GENOMIC DNA]</scope>
    <source>
        <strain evidence="3">CGMCC 4.7357</strain>
    </source>
</reference>
<dbReference type="Proteomes" id="UP001595997">
    <property type="component" value="Unassembled WGS sequence"/>
</dbReference>
<evidence type="ECO:0000313" key="3">
    <source>
        <dbReference type="Proteomes" id="UP001595997"/>
    </source>
</evidence>
<feature type="region of interest" description="Disordered" evidence="1">
    <location>
        <begin position="1"/>
        <end position="28"/>
    </location>
</feature>
<dbReference type="Gene3D" id="3.40.50.150">
    <property type="entry name" value="Vaccinia Virus protein VP39"/>
    <property type="match status" value="1"/>
</dbReference>
<protein>
    <submittedName>
        <fullName evidence="2">Uncharacterized protein</fullName>
    </submittedName>
</protein>
<dbReference type="EMBL" id="JBHSFH010000010">
    <property type="protein sequence ID" value="MFC4496281.1"/>
    <property type="molecule type" value="Genomic_DNA"/>
</dbReference>
<evidence type="ECO:0000256" key="1">
    <source>
        <dbReference type="SAM" id="MobiDB-lite"/>
    </source>
</evidence>